<evidence type="ECO:0000256" key="15">
    <source>
        <dbReference type="RuleBase" id="RU003357"/>
    </source>
</evidence>
<dbReference type="SUPFAM" id="SSF56935">
    <property type="entry name" value="Porins"/>
    <property type="match status" value="1"/>
</dbReference>
<evidence type="ECO:0000256" key="9">
    <source>
        <dbReference type="ARBA" id="ARBA00023077"/>
    </source>
</evidence>
<evidence type="ECO:0000256" key="2">
    <source>
        <dbReference type="ARBA" id="ARBA00009810"/>
    </source>
</evidence>
<gene>
    <name evidence="19" type="primary">hxuC_1</name>
    <name evidence="19" type="ORF">PIGHUM_00508</name>
</gene>
<feature type="signal peptide" evidence="17">
    <location>
        <begin position="1"/>
        <end position="33"/>
    </location>
</feature>
<dbReference type="InterPro" id="IPR010917">
    <property type="entry name" value="TonB_rcpt_CS"/>
</dbReference>
<keyword evidence="7 17" id="KW-0732">Signal</keyword>
<evidence type="ECO:0000256" key="1">
    <source>
        <dbReference type="ARBA" id="ARBA00004571"/>
    </source>
</evidence>
<dbReference type="InterPro" id="IPR039426">
    <property type="entry name" value="TonB-dep_rcpt-like"/>
</dbReference>
<evidence type="ECO:0000256" key="5">
    <source>
        <dbReference type="ARBA" id="ARBA00022496"/>
    </source>
</evidence>
<keyword evidence="12 13" id="KW-0998">Cell outer membrane</keyword>
<dbReference type="InterPro" id="IPR011662">
    <property type="entry name" value="Secretin/TonB_short_N"/>
</dbReference>
<evidence type="ECO:0000256" key="4">
    <source>
        <dbReference type="ARBA" id="ARBA00022452"/>
    </source>
</evidence>
<evidence type="ECO:0000256" key="8">
    <source>
        <dbReference type="ARBA" id="ARBA00023004"/>
    </source>
</evidence>
<proteinExistence type="inferred from homology"/>
<dbReference type="InterPro" id="IPR037066">
    <property type="entry name" value="Plug_dom_sf"/>
</dbReference>
<dbReference type="Gene3D" id="3.55.50.30">
    <property type="match status" value="1"/>
</dbReference>
<dbReference type="GO" id="GO:0044718">
    <property type="term" value="P:siderophore transmembrane transport"/>
    <property type="evidence" value="ECO:0007669"/>
    <property type="project" value="TreeGrafter"/>
</dbReference>
<evidence type="ECO:0000256" key="13">
    <source>
        <dbReference type="PROSITE-ProRule" id="PRU01360"/>
    </source>
</evidence>
<comment type="subcellular location">
    <subcellularLocation>
        <location evidence="1 13">Cell outer membrane</location>
        <topology evidence="1 13">Multi-pass membrane protein</topology>
    </subcellularLocation>
</comment>
<dbReference type="Pfam" id="PF07715">
    <property type="entry name" value="Plug"/>
    <property type="match status" value="1"/>
</dbReference>
<feature type="chain" id="PRO_5017970930" evidence="17">
    <location>
        <begin position="34"/>
        <end position="924"/>
    </location>
</feature>
<keyword evidence="4 13" id="KW-1134">Transmembrane beta strand</keyword>
<dbReference type="PROSITE" id="PS52016">
    <property type="entry name" value="TONB_DEPENDENT_REC_3"/>
    <property type="match status" value="1"/>
</dbReference>
<evidence type="ECO:0000256" key="12">
    <source>
        <dbReference type="ARBA" id="ARBA00023237"/>
    </source>
</evidence>
<protein>
    <submittedName>
        <fullName evidence="19">Heme/hemopexin utilization protein C</fullName>
    </submittedName>
</protein>
<evidence type="ECO:0000256" key="10">
    <source>
        <dbReference type="ARBA" id="ARBA00023136"/>
    </source>
</evidence>
<keyword evidence="11" id="KW-0675">Receptor</keyword>
<evidence type="ECO:0000256" key="17">
    <source>
        <dbReference type="SAM" id="SignalP"/>
    </source>
</evidence>
<dbReference type="PANTHER" id="PTHR30069:SF41">
    <property type="entry name" value="HEME_HEMOPEXIN UTILIZATION PROTEIN C"/>
    <property type="match status" value="1"/>
</dbReference>
<accession>A0A3P4AWP4</accession>
<keyword evidence="20" id="KW-1185">Reference proteome</keyword>
<evidence type="ECO:0000256" key="16">
    <source>
        <dbReference type="SAM" id="MobiDB-lite"/>
    </source>
</evidence>
<dbReference type="Pfam" id="PF07660">
    <property type="entry name" value="STN"/>
    <property type="match status" value="1"/>
</dbReference>
<dbReference type="CDD" id="cd01347">
    <property type="entry name" value="ligand_gated_channel"/>
    <property type="match status" value="1"/>
</dbReference>
<dbReference type="RefSeq" id="WP_124077666.1">
    <property type="nucleotide sequence ID" value="NZ_UWPJ01000005.1"/>
</dbReference>
<evidence type="ECO:0000256" key="3">
    <source>
        <dbReference type="ARBA" id="ARBA00022448"/>
    </source>
</evidence>
<evidence type="ECO:0000256" key="6">
    <source>
        <dbReference type="ARBA" id="ARBA00022692"/>
    </source>
</evidence>
<evidence type="ECO:0000313" key="19">
    <source>
        <dbReference type="EMBL" id="VCU68457.1"/>
    </source>
</evidence>
<keyword evidence="8" id="KW-0408">Iron</keyword>
<dbReference type="InterPro" id="IPR012910">
    <property type="entry name" value="Plug_dom"/>
</dbReference>
<dbReference type="SMART" id="SM00965">
    <property type="entry name" value="STN"/>
    <property type="match status" value="1"/>
</dbReference>
<evidence type="ECO:0000313" key="20">
    <source>
        <dbReference type="Proteomes" id="UP000277294"/>
    </source>
</evidence>
<dbReference type="Pfam" id="PF00593">
    <property type="entry name" value="TonB_dep_Rec_b-barrel"/>
    <property type="match status" value="1"/>
</dbReference>
<evidence type="ECO:0000256" key="7">
    <source>
        <dbReference type="ARBA" id="ARBA00022729"/>
    </source>
</evidence>
<dbReference type="Proteomes" id="UP000277294">
    <property type="component" value="Unassembled WGS sequence"/>
</dbReference>
<feature type="domain" description="Secretin/TonB short N-terminal" evidence="18">
    <location>
        <begin position="69"/>
        <end position="119"/>
    </location>
</feature>
<feature type="compositionally biased region" description="Polar residues" evidence="16">
    <location>
        <begin position="282"/>
        <end position="293"/>
    </location>
</feature>
<comment type="similarity">
    <text evidence="2 13 15">Belongs to the TonB-dependent receptor family.</text>
</comment>
<dbReference type="PROSITE" id="PS01156">
    <property type="entry name" value="TONB_DEPENDENT_REC_2"/>
    <property type="match status" value="1"/>
</dbReference>
<keyword evidence="6 13" id="KW-0812">Transmembrane</keyword>
<dbReference type="OrthoDB" id="6046653at2"/>
<dbReference type="GO" id="GO:0015344">
    <property type="term" value="F:siderophore uptake transmembrane transporter activity"/>
    <property type="evidence" value="ECO:0007669"/>
    <property type="project" value="TreeGrafter"/>
</dbReference>
<keyword evidence="9 15" id="KW-0798">TonB box</keyword>
<keyword evidence="5" id="KW-0410">Iron transport</keyword>
<evidence type="ECO:0000259" key="18">
    <source>
        <dbReference type="SMART" id="SM00965"/>
    </source>
</evidence>
<dbReference type="InterPro" id="IPR000531">
    <property type="entry name" value="Beta-barrel_TonB"/>
</dbReference>
<evidence type="ECO:0000256" key="14">
    <source>
        <dbReference type="PROSITE-ProRule" id="PRU10144"/>
    </source>
</evidence>
<feature type="region of interest" description="Disordered" evidence="16">
    <location>
        <begin position="278"/>
        <end position="303"/>
    </location>
</feature>
<dbReference type="Gene3D" id="2.40.170.20">
    <property type="entry name" value="TonB-dependent receptor, beta-barrel domain"/>
    <property type="match status" value="1"/>
</dbReference>
<sequence>MPFHASSPPAGSVPRALAAILLAAFLGTGPGLAAAAEAGAQLAAESRDYAIGPGALGDVLAQFAAQAGVALSFDPAQLAGLRSPGLHGRYTARQGFEALLADSGYELEARGGGYSLRLAPQPPRAVVELGTVHVQADAIKPEDTPYRTAGSSSYISRDDIERFRGTSVGDIFQGTPGVLVGENRNSGGLDVNIRGMQGQGRVPVLVDGARQETTVSRGYSGVSSRSYVDPDLIGGIEINKGPTLSAQGAGAVGGLVSMRTLNVDDIVRPGETIGLRLRGSAIGNNSGSPSDPGTRSGYGSIGGPLSGGTGFRTDCASPGLCEGHELSSIYGTDATMDRPGTFTPKSYAGSLAFAKRWEKVDLVAAYAQRSQGNYYAGEHGPTPALDLSDTAPDAFWTNVYPKLSGASRVRGGERVVNSNYESKSTLLKTRLYLPDDQELELSWLRYRSTYGQLMPSQLIWFGVIEQTENSKVTADTYTAKYHWQPAGNDYIDLRANLWMTDTDSLNRNYSKSMALLGGESYNSAEKYKRKGLDLTNTMRFHQWGEIKLDYGVSAQWENIGTTGEDADAPRYFFRNGTRSEYSVFAGLQWKPVDSLTFEGGLRYMRFKSHDDNATVINNDSRYCFDDDGDGQCDPVYYANRKSGTTPMLSLTWEPLAGLQFYGSYAEAMRMPSLFESSSGFSAAPTLDSNLRPEHAYNREIGVNYLKDGLWKSHDKFRLKLAYFRNTVRDYLTRTIPNTWEDTSTGVNSGFFRMRNIDKATFNGVELSGSYDVGYLFTQFGATRYTKIETCLTGSYRREPCTDYGIAASYINNMIPPNWHASLLVGARLFDRKLTLGLRGTFMGQRNRVPEYDNQTATGGIAFASPIEWHAYRIYDLFASYKVSDRLSIDFNIDNLTDRYYLDALSLGMVPAPGRTARLGVTLQF</sequence>
<dbReference type="GO" id="GO:0009279">
    <property type="term" value="C:cell outer membrane"/>
    <property type="evidence" value="ECO:0007669"/>
    <property type="project" value="UniProtKB-SubCell"/>
</dbReference>
<name>A0A3P4AWP4_9BURK</name>
<organism evidence="19 20">
    <name type="scientific">Pigmentiphaga humi</name>
    <dbReference type="NCBI Taxonomy" id="2478468"/>
    <lineage>
        <taxon>Bacteria</taxon>
        <taxon>Pseudomonadati</taxon>
        <taxon>Pseudomonadota</taxon>
        <taxon>Betaproteobacteria</taxon>
        <taxon>Burkholderiales</taxon>
        <taxon>Alcaligenaceae</taxon>
        <taxon>Pigmentiphaga</taxon>
    </lineage>
</organism>
<evidence type="ECO:0000256" key="11">
    <source>
        <dbReference type="ARBA" id="ARBA00023170"/>
    </source>
</evidence>
<dbReference type="Gene3D" id="2.170.130.10">
    <property type="entry name" value="TonB-dependent receptor, plug domain"/>
    <property type="match status" value="1"/>
</dbReference>
<dbReference type="InterPro" id="IPR036942">
    <property type="entry name" value="Beta-barrel_TonB_sf"/>
</dbReference>
<keyword evidence="5" id="KW-0406">Ion transport</keyword>
<keyword evidence="3 13" id="KW-0813">Transport</keyword>
<dbReference type="AlphaFoldDB" id="A0A3P4AWP4"/>
<reference evidence="19 20" key="1">
    <citation type="submission" date="2018-10" db="EMBL/GenBank/DDBJ databases">
        <authorList>
            <person name="Criscuolo A."/>
        </authorList>
    </citation>
    <scope>NUCLEOTIDE SEQUENCE [LARGE SCALE GENOMIC DNA]</scope>
    <source>
        <strain evidence="19">DnA1</strain>
    </source>
</reference>
<feature type="short sequence motif" description="TonB C-terminal box" evidence="14">
    <location>
        <begin position="907"/>
        <end position="924"/>
    </location>
</feature>
<keyword evidence="10 13" id="KW-0472">Membrane</keyword>
<dbReference type="EMBL" id="UWPJ01000005">
    <property type="protein sequence ID" value="VCU68457.1"/>
    <property type="molecule type" value="Genomic_DNA"/>
</dbReference>
<dbReference type="PANTHER" id="PTHR30069">
    <property type="entry name" value="TONB-DEPENDENT OUTER MEMBRANE RECEPTOR"/>
    <property type="match status" value="1"/>
</dbReference>